<sequence length="87" mass="9923">MRSFYAATSSLASQATRLWLTGVTALSIEETLRPIRIHELSEIGIPLLSHLPGEDRTAWYSTFILTRMIISSLKLSVRKYMSPRTPW</sequence>
<proteinExistence type="predicted"/>
<accession>M2PN27</accession>
<dbReference type="AlphaFoldDB" id="M2PN27"/>
<dbReference type="HOGENOM" id="CLU_2483151_0_0_1"/>
<protein>
    <submittedName>
        <fullName evidence="1">Uncharacterized protein</fullName>
    </submittedName>
</protein>
<gene>
    <name evidence="1" type="ORF">CERSUDRAFT_114481</name>
</gene>
<dbReference type="Proteomes" id="UP000016930">
    <property type="component" value="Unassembled WGS sequence"/>
</dbReference>
<evidence type="ECO:0000313" key="1">
    <source>
        <dbReference type="EMBL" id="EMD37834.1"/>
    </source>
</evidence>
<organism evidence="1 2">
    <name type="scientific">Ceriporiopsis subvermispora (strain B)</name>
    <name type="common">White-rot fungus</name>
    <name type="synonym">Gelatoporia subvermispora</name>
    <dbReference type="NCBI Taxonomy" id="914234"/>
    <lineage>
        <taxon>Eukaryota</taxon>
        <taxon>Fungi</taxon>
        <taxon>Dikarya</taxon>
        <taxon>Basidiomycota</taxon>
        <taxon>Agaricomycotina</taxon>
        <taxon>Agaricomycetes</taxon>
        <taxon>Polyporales</taxon>
        <taxon>Gelatoporiaceae</taxon>
        <taxon>Gelatoporia</taxon>
    </lineage>
</organism>
<evidence type="ECO:0000313" key="2">
    <source>
        <dbReference type="Proteomes" id="UP000016930"/>
    </source>
</evidence>
<dbReference type="EMBL" id="KB445796">
    <property type="protein sequence ID" value="EMD37834.1"/>
    <property type="molecule type" value="Genomic_DNA"/>
</dbReference>
<name>M2PN27_CERS8</name>
<reference evidence="1 2" key="1">
    <citation type="journal article" date="2012" name="Proc. Natl. Acad. Sci. U.S.A.">
        <title>Comparative genomics of Ceriporiopsis subvermispora and Phanerochaete chrysosporium provide insight into selective ligninolysis.</title>
        <authorList>
            <person name="Fernandez-Fueyo E."/>
            <person name="Ruiz-Duenas F.J."/>
            <person name="Ferreira P."/>
            <person name="Floudas D."/>
            <person name="Hibbett D.S."/>
            <person name="Canessa P."/>
            <person name="Larrondo L.F."/>
            <person name="James T.Y."/>
            <person name="Seelenfreund D."/>
            <person name="Lobos S."/>
            <person name="Polanco R."/>
            <person name="Tello M."/>
            <person name="Honda Y."/>
            <person name="Watanabe T."/>
            <person name="Watanabe T."/>
            <person name="Ryu J.S."/>
            <person name="Kubicek C.P."/>
            <person name="Schmoll M."/>
            <person name="Gaskell J."/>
            <person name="Hammel K.E."/>
            <person name="St John F.J."/>
            <person name="Vanden Wymelenberg A."/>
            <person name="Sabat G."/>
            <person name="Splinter BonDurant S."/>
            <person name="Syed K."/>
            <person name="Yadav J.S."/>
            <person name="Doddapaneni H."/>
            <person name="Subramanian V."/>
            <person name="Lavin J.L."/>
            <person name="Oguiza J.A."/>
            <person name="Perez G."/>
            <person name="Pisabarro A.G."/>
            <person name="Ramirez L."/>
            <person name="Santoyo F."/>
            <person name="Master E."/>
            <person name="Coutinho P.M."/>
            <person name="Henrissat B."/>
            <person name="Lombard V."/>
            <person name="Magnuson J.K."/>
            <person name="Kuees U."/>
            <person name="Hori C."/>
            <person name="Igarashi K."/>
            <person name="Samejima M."/>
            <person name="Held B.W."/>
            <person name="Barry K.W."/>
            <person name="LaButti K.M."/>
            <person name="Lapidus A."/>
            <person name="Lindquist E.A."/>
            <person name="Lucas S.M."/>
            <person name="Riley R."/>
            <person name="Salamov A.A."/>
            <person name="Hoffmeister D."/>
            <person name="Schwenk D."/>
            <person name="Hadar Y."/>
            <person name="Yarden O."/>
            <person name="de Vries R.P."/>
            <person name="Wiebenga A."/>
            <person name="Stenlid J."/>
            <person name="Eastwood D."/>
            <person name="Grigoriev I.V."/>
            <person name="Berka R.M."/>
            <person name="Blanchette R.A."/>
            <person name="Kersten P."/>
            <person name="Martinez A.T."/>
            <person name="Vicuna R."/>
            <person name="Cullen D."/>
        </authorList>
    </citation>
    <scope>NUCLEOTIDE SEQUENCE [LARGE SCALE GENOMIC DNA]</scope>
    <source>
        <strain evidence="1 2">B</strain>
    </source>
</reference>
<keyword evidence="2" id="KW-1185">Reference proteome</keyword>